<keyword evidence="1" id="KW-1133">Transmembrane helix</keyword>
<name>A0ABT5LCA9_9MOLU</name>
<keyword evidence="3" id="KW-1185">Reference proteome</keyword>
<accession>A0ABT5LCA9</accession>
<evidence type="ECO:0000256" key="1">
    <source>
        <dbReference type="SAM" id="Phobius"/>
    </source>
</evidence>
<feature type="transmembrane region" description="Helical" evidence="1">
    <location>
        <begin position="7"/>
        <end position="26"/>
    </location>
</feature>
<proteinExistence type="predicted"/>
<dbReference type="Proteomes" id="UP001221763">
    <property type="component" value="Unassembled WGS sequence"/>
</dbReference>
<dbReference type="EMBL" id="JANHJP010000007">
    <property type="protein sequence ID" value="MDC9032193.1"/>
    <property type="molecule type" value="Genomic_DNA"/>
</dbReference>
<protein>
    <submittedName>
        <fullName evidence="2">Uncharacterized protein</fullName>
    </submittedName>
</protein>
<comment type="caution">
    <text evidence="2">The sequence shown here is derived from an EMBL/GenBank/DDBJ whole genome shotgun (WGS) entry which is preliminary data.</text>
</comment>
<keyword evidence="1" id="KW-0812">Transmembrane</keyword>
<gene>
    <name evidence="2" type="ORF">M8044_000415</name>
</gene>
<reference evidence="2 3" key="1">
    <citation type="journal article" date="2023" name="Plant">
        <title>Draft Genome Sequence Resource of CBPPT1, a 'Candidatus Phytoplasma trifolii'-Related Strain Associated with Potato Purple Top Disease in the Columbia Basin, U.S.A.</title>
        <authorList>
            <person name="Wei W."/>
            <person name="Shao J."/>
            <person name="Bottner-Parker K.D."/>
            <person name="Zhao Y."/>
        </authorList>
    </citation>
    <scope>NUCLEOTIDE SEQUENCE [LARGE SCALE GENOMIC DNA]</scope>
    <source>
        <strain evidence="2 3">CBPPT1</strain>
    </source>
</reference>
<evidence type="ECO:0000313" key="2">
    <source>
        <dbReference type="EMBL" id="MDC9032193.1"/>
    </source>
</evidence>
<keyword evidence="1" id="KW-0472">Membrane</keyword>
<organism evidence="2 3">
    <name type="scientific">Columbia Basin potato purple top phytoplasma</name>
    <dbReference type="NCBI Taxonomy" id="307134"/>
    <lineage>
        <taxon>Bacteria</taxon>
        <taxon>Bacillati</taxon>
        <taxon>Mycoplasmatota</taxon>
        <taxon>Mollicutes</taxon>
        <taxon>Acholeplasmatales</taxon>
        <taxon>Acholeplasmataceae</taxon>
        <taxon>Candidatus Phytoplasma</taxon>
        <taxon>16SrVI (Clover proliferation group)</taxon>
    </lineage>
</organism>
<sequence length="30" mass="3832">MNFIICIIFNILNFKINFFIYLYFIVYNYN</sequence>
<evidence type="ECO:0000313" key="3">
    <source>
        <dbReference type="Proteomes" id="UP001221763"/>
    </source>
</evidence>